<evidence type="ECO:0000256" key="1">
    <source>
        <dbReference type="ARBA" id="ARBA00005051"/>
    </source>
</evidence>
<dbReference type="Proteomes" id="UP001628193">
    <property type="component" value="Unassembled WGS sequence"/>
</dbReference>
<dbReference type="EC" id="2.7.6.3" evidence="3"/>
<proteinExistence type="inferred from homology"/>
<organism evidence="14 15">
    <name type="scientific">Candidatus Magnetaquiglobus chichijimensis</name>
    <dbReference type="NCBI Taxonomy" id="3141448"/>
    <lineage>
        <taxon>Bacteria</taxon>
        <taxon>Pseudomonadati</taxon>
        <taxon>Pseudomonadota</taxon>
        <taxon>Magnetococcia</taxon>
        <taxon>Magnetococcales</taxon>
        <taxon>Candidatus Magnetaquicoccaceae</taxon>
        <taxon>Candidatus Magnetaquiglobus</taxon>
    </lineage>
</organism>
<comment type="pathway">
    <text evidence="1">Cofactor biosynthesis; tetrahydrofolate biosynthesis; 2-amino-4-hydroxy-6-hydroxymethyl-7,8-dihydropteridine diphosphate from 7,8-dihydroneopterin triphosphate: step 4/4.</text>
</comment>
<dbReference type="InterPro" id="IPR035907">
    <property type="entry name" value="Hppk_sf"/>
</dbReference>
<evidence type="ECO:0000256" key="6">
    <source>
        <dbReference type="ARBA" id="ARBA00022741"/>
    </source>
</evidence>
<dbReference type="GO" id="GO:0003848">
    <property type="term" value="F:2-amino-4-hydroxy-6-hydroxymethyldihydropteridine diphosphokinase activity"/>
    <property type="evidence" value="ECO:0007669"/>
    <property type="project" value="UniProtKB-EC"/>
</dbReference>
<dbReference type="Gene3D" id="3.30.70.560">
    <property type="entry name" value="7,8-Dihydro-6-hydroxymethylpterin-pyrophosphokinase HPPK"/>
    <property type="match status" value="1"/>
</dbReference>
<keyword evidence="5 14" id="KW-0808">Transferase</keyword>
<dbReference type="Pfam" id="PF01288">
    <property type="entry name" value="HPPK"/>
    <property type="match status" value="1"/>
</dbReference>
<gene>
    <name evidence="14" type="primary">folK_2</name>
    <name evidence="14" type="ORF">SIID45300_03145</name>
</gene>
<reference evidence="14 15" key="1">
    <citation type="submission" date="2024-05" db="EMBL/GenBank/DDBJ databases">
        <authorList>
            <consortium name="Candidatus Magnetaquicoccaceae bacterium FCR-1 genome sequencing consortium"/>
            <person name="Shimoshige H."/>
            <person name="Shimamura S."/>
            <person name="Taoka A."/>
            <person name="Kobayashi H."/>
            <person name="Maekawa T."/>
        </authorList>
    </citation>
    <scope>NUCLEOTIDE SEQUENCE [LARGE SCALE GENOMIC DNA]</scope>
    <source>
        <strain evidence="14 15">FCR-1</strain>
    </source>
</reference>
<evidence type="ECO:0000313" key="14">
    <source>
        <dbReference type="EMBL" id="GAB0058788.1"/>
    </source>
</evidence>
<protein>
    <recommendedName>
        <fullName evidence="4">2-amino-4-hydroxy-6-hydroxymethyldihydropteridine pyrophosphokinase</fullName>
        <ecNumber evidence="3">2.7.6.3</ecNumber>
    </recommendedName>
    <alternativeName>
        <fullName evidence="11">6-hydroxymethyl-7,8-dihydropterin pyrophosphokinase</fullName>
    </alternativeName>
    <alternativeName>
        <fullName evidence="12">7,8-dihydro-6-hydroxymethylpterin-pyrophosphokinase</fullName>
    </alternativeName>
</protein>
<dbReference type="NCBIfam" id="TIGR01498">
    <property type="entry name" value="folK"/>
    <property type="match status" value="1"/>
</dbReference>
<comment type="function">
    <text evidence="10">Catalyzes the transfer of pyrophosphate from adenosine triphosphate (ATP) to 6-hydroxymethyl-7,8-dihydropterin, an enzymatic step in folate biosynthesis pathway.</text>
</comment>
<comment type="caution">
    <text evidence="14">The sequence shown here is derived from an EMBL/GenBank/DDBJ whole genome shotgun (WGS) entry which is preliminary data.</text>
</comment>
<reference evidence="14 15" key="2">
    <citation type="submission" date="2024-09" db="EMBL/GenBank/DDBJ databases">
        <title>Draft genome sequence of Candidatus Magnetaquicoccaceae bacterium FCR-1.</title>
        <authorList>
            <person name="Shimoshige H."/>
            <person name="Shimamura S."/>
            <person name="Taoka A."/>
            <person name="Kobayashi H."/>
            <person name="Maekawa T."/>
        </authorList>
    </citation>
    <scope>NUCLEOTIDE SEQUENCE [LARGE SCALE GENOMIC DNA]</scope>
    <source>
        <strain evidence="14 15">FCR-1</strain>
    </source>
</reference>
<evidence type="ECO:0000256" key="8">
    <source>
        <dbReference type="ARBA" id="ARBA00022840"/>
    </source>
</evidence>
<evidence type="ECO:0000256" key="3">
    <source>
        <dbReference type="ARBA" id="ARBA00013253"/>
    </source>
</evidence>
<evidence type="ECO:0000256" key="12">
    <source>
        <dbReference type="ARBA" id="ARBA00033413"/>
    </source>
</evidence>
<evidence type="ECO:0000256" key="11">
    <source>
        <dbReference type="ARBA" id="ARBA00029766"/>
    </source>
</evidence>
<accession>A0ABQ0CD10</accession>
<feature type="domain" description="7,8-dihydro-6-hydroxymethylpterin-pyrophosphokinase" evidence="13">
    <location>
        <begin position="108"/>
        <end position="119"/>
    </location>
</feature>
<dbReference type="EMBL" id="BAAFGK010000005">
    <property type="protein sequence ID" value="GAB0058788.1"/>
    <property type="molecule type" value="Genomic_DNA"/>
</dbReference>
<evidence type="ECO:0000256" key="10">
    <source>
        <dbReference type="ARBA" id="ARBA00029409"/>
    </source>
</evidence>
<evidence type="ECO:0000256" key="5">
    <source>
        <dbReference type="ARBA" id="ARBA00022679"/>
    </source>
</evidence>
<evidence type="ECO:0000313" key="15">
    <source>
        <dbReference type="Proteomes" id="UP001628193"/>
    </source>
</evidence>
<keyword evidence="8" id="KW-0067">ATP-binding</keyword>
<dbReference type="SUPFAM" id="SSF55083">
    <property type="entry name" value="6-hydroxymethyl-7,8-dihydropterin pyrophosphokinase, HPPK"/>
    <property type="match status" value="1"/>
</dbReference>
<dbReference type="CDD" id="cd00483">
    <property type="entry name" value="HPPK"/>
    <property type="match status" value="1"/>
</dbReference>
<comment type="similarity">
    <text evidence="2">Belongs to the HPPK family.</text>
</comment>
<keyword evidence="9" id="KW-0289">Folate biosynthesis</keyword>
<dbReference type="PANTHER" id="PTHR43071">
    <property type="entry name" value="2-AMINO-4-HYDROXY-6-HYDROXYMETHYLDIHYDROPTERIDINE PYROPHOSPHOKINASE"/>
    <property type="match status" value="1"/>
</dbReference>
<dbReference type="RefSeq" id="WP_420906512.1">
    <property type="nucleotide sequence ID" value="NZ_BAAFGK010000005.1"/>
</dbReference>
<dbReference type="InterPro" id="IPR000550">
    <property type="entry name" value="Hppk"/>
</dbReference>
<evidence type="ECO:0000256" key="4">
    <source>
        <dbReference type="ARBA" id="ARBA00016218"/>
    </source>
</evidence>
<evidence type="ECO:0000256" key="7">
    <source>
        <dbReference type="ARBA" id="ARBA00022777"/>
    </source>
</evidence>
<sequence>MTAHDPEANPFSTVSATRLAWIGLGGNHPDTLSRMRRALVRLDRHAGLTLLAFSPLYRTEPVGPIRHQPWFWNGVAALACRTSGPRALLRLLQRLEREAGRDRGHEIHWGPRPLDLDLLFFGGRVIRSRSLILPHPRLHARRFVLRPLADLAPGWIHPTCGKTIDRLLDEVDDTARIIRLGRMGVDSERLIREP</sequence>
<dbReference type="PANTHER" id="PTHR43071:SF1">
    <property type="entry name" value="2-AMINO-4-HYDROXY-6-HYDROXYMETHYLDIHYDROPTERIDINE PYROPHOSPHOKINASE"/>
    <property type="match status" value="1"/>
</dbReference>
<evidence type="ECO:0000256" key="2">
    <source>
        <dbReference type="ARBA" id="ARBA00005810"/>
    </source>
</evidence>
<keyword evidence="15" id="KW-1185">Reference proteome</keyword>
<keyword evidence="6" id="KW-0547">Nucleotide-binding</keyword>
<evidence type="ECO:0000259" key="13">
    <source>
        <dbReference type="PROSITE" id="PS00794"/>
    </source>
</evidence>
<name>A0ABQ0CD10_9PROT</name>
<dbReference type="PROSITE" id="PS00794">
    <property type="entry name" value="HPPK"/>
    <property type="match status" value="1"/>
</dbReference>
<keyword evidence="7" id="KW-0418">Kinase</keyword>
<evidence type="ECO:0000256" key="9">
    <source>
        <dbReference type="ARBA" id="ARBA00022909"/>
    </source>
</evidence>